<evidence type="ECO:0000313" key="2">
    <source>
        <dbReference type="Proteomes" id="UP001231915"/>
    </source>
</evidence>
<comment type="caution">
    <text evidence="1">The sequence shown here is derived from an EMBL/GenBank/DDBJ whole genome shotgun (WGS) entry which is preliminary data.</text>
</comment>
<organism evidence="1 2">
    <name type="scientific">Pseudoalteromonas obscura</name>
    <dbReference type="NCBI Taxonomy" id="3048491"/>
    <lineage>
        <taxon>Bacteria</taxon>
        <taxon>Pseudomonadati</taxon>
        <taxon>Pseudomonadota</taxon>
        <taxon>Gammaproteobacteria</taxon>
        <taxon>Alteromonadales</taxon>
        <taxon>Pseudoalteromonadaceae</taxon>
        <taxon>Pseudoalteromonas</taxon>
    </lineage>
</organism>
<dbReference type="Proteomes" id="UP001231915">
    <property type="component" value="Unassembled WGS sequence"/>
</dbReference>
<gene>
    <name evidence="1" type="ORF">QNM18_03160</name>
</gene>
<proteinExistence type="predicted"/>
<accession>A0ABT7EFL2</accession>
<dbReference type="RefSeq" id="WP_282099755.1">
    <property type="nucleotide sequence ID" value="NZ_JASJUT010000001.1"/>
</dbReference>
<sequence length="42" mass="4669">MTTLKTELTGDSLAISIKLTPIIVSIKHRLSMTLTSFKYDLS</sequence>
<keyword evidence="2" id="KW-1185">Reference proteome</keyword>
<dbReference type="EMBL" id="JASJUT010000001">
    <property type="protein sequence ID" value="MDK2594068.1"/>
    <property type="molecule type" value="Genomic_DNA"/>
</dbReference>
<reference evidence="1 2" key="1">
    <citation type="submission" date="2023-05" db="EMBL/GenBank/DDBJ databases">
        <title>Pseudoalteromonas ardens sp. nov., Pseudoalteromonas obscura sp. nov., and Pseudoalteromonas umbrosa sp. nov., isolated from the coral Montipora capitata.</title>
        <authorList>
            <person name="Thomas E.M."/>
            <person name="Smith E.M."/>
            <person name="Papke E."/>
            <person name="Shlafstein M.D."/>
            <person name="Oline D.K."/>
            <person name="Videau P."/>
            <person name="Saw J.H."/>
            <person name="Strangman W.K."/>
            <person name="Ushijima B."/>
        </authorList>
    </citation>
    <scope>NUCLEOTIDE SEQUENCE [LARGE SCALE GENOMIC DNA]</scope>
    <source>
        <strain evidence="1 2">P94</strain>
    </source>
</reference>
<evidence type="ECO:0000313" key="1">
    <source>
        <dbReference type="EMBL" id="MDK2594068.1"/>
    </source>
</evidence>
<protein>
    <submittedName>
        <fullName evidence="1">Uncharacterized protein</fullName>
    </submittedName>
</protein>
<name>A0ABT7EFL2_9GAMM</name>